<accession>A0A0A9FQD9</accession>
<proteinExistence type="predicted"/>
<organism evidence="1">
    <name type="scientific">Arundo donax</name>
    <name type="common">Giant reed</name>
    <name type="synonym">Donax arundinaceus</name>
    <dbReference type="NCBI Taxonomy" id="35708"/>
    <lineage>
        <taxon>Eukaryota</taxon>
        <taxon>Viridiplantae</taxon>
        <taxon>Streptophyta</taxon>
        <taxon>Embryophyta</taxon>
        <taxon>Tracheophyta</taxon>
        <taxon>Spermatophyta</taxon>
        <taxon>Magnoliopsida</taxon>
        <taxon>Liliopsida</taxon>
        <taxon>Poales</taxon>
        <taxon>Poaceae</taxon>
        <taxon>PACMAD clade</taxon>
        <taxon>Arundinoideae</taxon>
        <taxon>Arundineae</taxon>
        <taxon>Arundo</taxon>
    </lineage>
</organism>
<name>A0A0A9FQD9_ARUDO</name>
<dbReference type="EMBL" id="GBRH01187383">
    <property type="protein sequence ID" value="JAE10513.1"/>
    <property type="molecule type" value="Transcribed_RNA"/>
</dbReference>
<reference evidence="1" key="1">
    <citation type="submission" date="2014-09" db="EMBL/GenBank/DDBJ databases">
        <authorList>
            <person name="Magalhaes I.L.F."/>
            <person name="Oliveira U."/>
            <person name="Santos F.R."/>
            <person name="Vidigal T.H.D.A."/>
            <person name="Brescovit A.D."/>
            <person name="Santos A.J."/>
        </authorList>
    </citation>
    <scope>NUCLEOTIDE SEQUENCE</scope>
    <source>
        <tissue evidence="1">Shoot tissue taken approximately 20 cm above the soil surface</tissue>
    </source>
</reference>
<protein>
    <submittedName>
        <fullName evidence="1">Uncharacterized protein</fullName>
    </submittedName>
</protein>
<reference evidence="1" key="2">
    <citation type="journal article" date="2015" name="Data Brief">
        <title>Shoot transcriptome of the giant reed, Arundo donax.</title>
        <authorList>
            <person name="Barrero R.A."/>
            <person name="Guerrero F.D."/>
            <person name="Moolhuijzen P."/>
            <person name="Goolsby J.A."/>
            <person name="Tidwell J."/>
            <person name="Bellgard S.E."/>
            <person name="Bellgard M.I."/>
        </authorList>
    </citation>
    <scope>NUCLEOTIDE SEQUENCE</scope>
    <source>
        <tissue evidence="1">Shoot tissue taken approximately 20 cm above the soil surface</tissue>
    </source>
</reference>
<evidence type="ECO:0000313" key="1">
    <source>
        <dbReference type="EMBL" id="JAE10513.1"/>
    </source>
</evidence>
<dbReference type="AlphaFoldDB" id="A0A0A9FQD9"/>
<sequence length="40" mass="4115">MVGFLLQRASLAASAASFSEISLMRHSRTLHGDGVAVVGA</sequence>